<dbReference type="Gene3D" id="2.130.10.10">
    <property type="entry name" value="YVTN repeat-like/Quinoprotein amine dehydrogenase"/>
    <property type="match status" value="3"/>
</dbReference>
<feature type="region of interest" description="Disordered" evidence="5">
    <location>
        <begin position="1068"/>
        <end position="1108"/>
    </location>
</feature>
<name>A0AAV2HA89_LYMST</name>
<feature type="region of interest" description="Disordered" evidence="5">
    <location>
        <begin position="1"/>
        <end position="20"/>
    </location>
</feature>
<evidence type="ECO:0000256" key="5">
    <source>
        <dbReference type="SAM" id="MobiDB-lite"/>
    </source>
</evidence>
<dbReference type="SUPFAM" id="SSF50978">
    <property type="entry name" value="WD40 repeat-like"/>
    <property type="match status" value="2"/>
</dbReference>
<reference evidence="7 8" key="1">
    <citation type="submission" date="2024-04" db="EMBL/GenBank/DDBJ databases">
        <authorList>
            <consortium name="Genoscope - CEA"/>
            <person name="William W."/>
        </authorList>
    </citation>
    <scope>NUCLEOTIDE SEQUENCE [LARGE SCALE GENOMIC DNA]</scope>
</reference>
<feature type="repeat" description="WD" evidence="4">
    <location>
        <begin position="587"/>
        <end position="628"/>
    </location>
</feature>
<dbReference type="GO" id="GO:0005509">
    <property type="term" value="F:calcium ion binding"/>
    <property type="evidence" value="ECO:0007669"/>
    <property type="project" value="InterPro"/>
</dbReference>
<dbReference type="PROSITE" id="PS50222">
    <property type="entry name" value="EF_HAND_2"/>
    <property type="match status" value="1"/>
</dbReference>
<dbReference type="SUPFAM" id="SSF47473">
    <property type="entry name" value="EF-hand"/>
    <property type="match status" value="1"/>
</dbReference>
<dbReference type="Gene3D" id="1.10.238.10">
    <property type="entry name" value="EF-hand"/>
    <property type="match status" value="1"/>
</dbReference>
<comment type="caution">
    <text evidence="7">The sequence shown here is derived from an EMBL/GenBank/DDBJ whole genome shotgun (WGS) entry which is preliminary data.</text>
</comment>
<keyword evidence="1 4" id="KW-0853">WD repeat</keyword>
<feature type="repeat" description="WD" evidence="4">
    <location>
        <begin position="734"/>
        <end position="768"/>
    </location>
</feature>
<dbReference type="InterPro" id="IPR011992">
    <property type="entry name" value="EF-hand-dom_pair"/>
</dbReference>
<feature type="region of interest" description="Disordered" evidence="5">
    <location>
        <begin position="100"/>
        <end position="146"/>
    </location>
</feature>
<dbReference type="PROSITE" id="PS50082">
    <property type="entry name" value="WD_REPEATS_2"/>
    <property type="match status" value="4"/>
</dbReference>
<dbReference type="Proteomes" id="UP001497497">
    <property type="component" value="Unassembled WGS sequence"/>
</dbReference>
<feature type="region of interest" description="Disordered" evidence="5">
    <location>
        <begin position="1228"/>
        <end position="1284"/>
    </location>
</feature>
<sequence length="1284" mass="144598">MKTLPKIVEENAPEQDESTTHIETACKKIHDVTRGTMPEYPQTASSQTQVTSLYGPENSSQGIAVSKQTCHGLEKSLRNNTGTSGNDDKQSLPTEDVGKILAGAPSTSSSTSFSSSTAPSASVRENSKMKQSVSSHQQSARFSPSNAKRLLQKRAPGGTNQSLASMADQRGSNKLNYRSENKIYLKPLLDDDFLDWMEFDRVAQNARLEEHMKLHHLEQLMDAFTHHKPKDILLQEGSGYFPPKVLKRTPGCMNLEEFKDTIFRTLGTDEYDDYLEKLFMKLDTSSDGYVDWNEFCSYLLLTFRENDYLRTKTEIPFMLEPKIRHIVHNRQEQTTKIVAVHAPVRYVTISREGAMSVWQPNMAMEKHYTVSDQEDDQNKRRFKMWVTDAVYMQNCQKIAIASTSRDIRFFDVSSSQYFEEYHLFAMADVPYCLDYYYNTKQPNSESLLIFGVDTGAIHLLNFLKPVTQLFENPFKNDGGGQHIFMQDLSHHCQWVKHTVLTDIHSEIIRQVRYLPDNEAIISSSASPKNSIVICDTIGVKKSYVFKLEKGAECFDHNKNLNLLVTGSGDHIVRLWNPYVTTKPVAVLVGHATSVIGVAIHEGFRQVFSYSKDAVVKVWDTKEHVCLQTVTLKFPSALNGRMPEHGQFPVHLQGPPHSAFVVTCNDYIAALRLGKVEENTSHLEVTHDTQLCSAIYNKFLKQVVTGCDSSTISVWDIETGNRSTVLSNAHGDEEITCINFDSTYRRLISGARNGGIKVWNFQNGHNLHKLEAVGEHEVTGILQLPEKKVILAVGWNQKIVTYDDTSADNMFIAANASWKGGQLHNDDILSADFVAPNFLVTASFDGEIIVWEADTEKIYVRLRKGQPTNISKKLEALKSPLMGPEERPLSRTATYISRPNSRHRLSHRVEKGHAPPVDKLMFLKARSSVRFTESAMLISSEAGNLRWWNIYTSHKEMGYFYAPSIQDESVLAMCTKPNDSLLITGDTQGIVRCWDIMEYCTKYEGFIVKSPPPLECTWKAHDSAIVSVEYIQHDAGTFILTASTDKTARLWSTEGHFIGTFGQRESWNLKTPSTWAHPKTPWSKEDEKTAAHSGPSSSTPEVNDVEEEIPEREITDIKSMITLTMDSRETSFSSAKPTLLGIKVEKDLERRQRDRQGRRVQFGEISQQKTSRFGKQCSPYQALTTPDWQEVEIPSNLPLSQRMQHRGYSGSNLTLDYIKAMDFSYGMPESPPVTRGPTPGTRGVTPGHPAPLGQEKLARLPPIKSGKGRPCSNRPVTIKKTSSVL</sequence>
<keyword evidence="2" id="KW-0677">Repeat</keyword>
<evidence type="ECO:0000259" key="6">
    <source>
        <dbReference type="PROSITE" id="PS50222"/>
    </source>
</evidence>
<feature type="compositionally biased region" description="Low complexity" evidence="5">
    <location>
        <begin position="104"/>
        <end position="122"/>
    </location>
</feature>
<dbReference type="InterPro" id="IPR018247">
    <property type="entry name" value="EF_Hand_1_Ca_BS"/>
</dbReference>
<dbReference type="PROSITE" id="PS00018">
    <property type="entry name" value="EF_HAND_1"/>
    <property type="match status" value="1"/>
</dbReference>
<dbReference type="PROSITE" id="PS50294">
    <property type="entry name" value="WD_REPEATS_REGION"/>
    <property type="match status" value="1"/>
</dbReference>
<dbReference type="InterPro" id="IPR015943">
    <property type="entry name" value="WD40/YVTN_repeat-like_dom_sf"/>
</dbReference>
<gene>
    <name evidence="7" type="ORF">GSLYS_00004250001</name>
</gene>
<dbReference type="PANTHER" id="PTHR44324">
    <property type="entry name" value="WD40 REPEAT DOMAIN 95"/>
    <property type="match status" value="1"/>
</dbReference>
<dbReference type="PROSITE" id="PS00678">
    <property type="entry name" value="WD_REPEATS_1"/>
    <property type="match status" value="2"/>
</dbReference>
<dbReference type="SMART" id="SM00320">
    <property type="entry name" value="WD40"/>
    <property type="match status" value="10"/>
</dbReference>
<feature type="repeat" description="WD" evidence="4">
    <location>
        <begin position="1017"/>
        <end position="1053"/>
    </location>
</feature>
<feature type="region of interest" description="Disordered" evidence="5">
    <location>
        <begin position="35"/>
        <end position="62"/>
    </location>
</feature>
<feature type="compositionally biased region" description="Low complexity" evidence="5">
    <location>
        <begin position="1231"/>
        <end position="1246"/>
    </location>
</feature>
<dbReference type="InterPro" id="IPR019775">
    <property type="entry name" value="WD40_repeat_CS"/>
</dbReference>
<dbReference type="InterPro" id="IPR002048">
    <property type="entry name" value="EF_hand_dom"/>
</dbReference>
<evidence type="ECO:0000256" key="1">
    <source>
        <dbReference type="ARBA" id="ARBA00022574"/>
    </source>
</evidence>
<feature type="domain" description="EF-hand" evidence="6">
    <location>
        <begin position="270"/>
        <end position="305"/>
    </location>
</feature>
<keyword evidence="8" id="KW-1185">Reference proteome</keyword>
<evidence type="ECO:0000313" key="8">
    <source>
        <dbReference type="Proteomes" id="UP001497497"/>
    </source>
</evidence>
<evidence type="ECO:0000256" key="3">
    <source>
        <dbReference type="ARBA" id="ARBA00022837"/>
    </source>
</evidence>
<proteinExistence type="predicted"/>
<dbReference type="Pfam" id="PF00400">
    <property type="entry name" value="WD40"/>
    <property type="match status" value="4"/>
</dbReference>
<evidence type="ECO:0000256" key="4">
    <source>
        <dbReference type="PROSITE-ProRule" id="PRU00221"/>
    </source>
</evidence>
<evidence type="ECO:0000256" key="2">
    <source>
        <dbReference type="ARBA" id="ARBA00022737"/>
    </source>
</evidence>
<feature type="repeat" description="WD" evidence="4">
    <location>
        <begin position="683"/>
        <end position="724"/>
    </location>
</feature>
<feature type="compositionally biased region" description="Polar residues" evidence="5">
    <location>
        <begin position="129"/>
        <end position="146"/>
    </location>
</feature>
<evidence type="ECO:0000313" key="7">
    <source>
        <dbReference type="EMBL" id="CAL1530117.1"/>
    </source>
</evidence>
<dbReference type="EMBL" id="CAXITT010000062">
    <property type="protein sequence ID" value="CAL1530117.1"/>
    <property type="molecule type" value="Genomic_DNA"/>
</dbReference>
<feature type="compositionally biased region" description="Polar residues" evidence="5">
    <location>
        <begin position="42"/>
        <end position="62"/>
    </location>
</feature>
<dbReference type="InterPro" id="IPR051242">
    <property type="entry name" value="WD-EF-hand_domain"/>
</dbReference>
<dbReference type="InterPro" id="IPR036322">
    <property type="entry name" value="WD40_repeat_dom_sf"/>
</dbReference>
<dbReference type="PANTHER" id="PTHR44324:SF3">
    <property type="entry name" value="WD REPEAT-CONTAINING PROTEIN 49-LIKE"/>
    <property type="match status" value="1"/>
</dbReference>
<keyword evidence="3" id="KW-0106">Calcium</keyword>
<dbReference type="InterPro" id="IPR001680">
    <property type="entry name" value="WD40_rpt"/>
</dbReference>
<protein>
    <recommendedName>
        <fullName evidence="6">EF-hand domain-containing protein</fullName>
    </recommendedName>
</protein>
<accession>A0AAV2HA89</accession>
<organism evidence="7 8">
    <name type="scientific">Lymnaea stagnalis</name>
    <name type="common">Great pond snail</name>
    <name type="synonym">Helix stagnalis</name>
    <dbReference type="NCBI Taxonomy" id="6523"/>
    <lineage>
        <taxon>Eukaryota</taxon>
        <taxon>Metazoa</taxon>
        <taxon>Spiralia</taxon>
        <taxon>Lophotrochozoa</taxon>
        <taxon>Mollusca</taxon>
        <taxon>Gastropoda</taxon>
        <taxon>Heterobranchia</taxon>
        <taxon>Euthyneura</taxon>
        <taxon>Panpulmonata</taxon>
        <taxon>Hygrophila</taxon>
        <taxon>Lymnaeoidea</taxon>
        <taxon>Lymnaeidae</taxon>
        <taxon>Lymnaea</taxon>
    </lineage>
</organism>